<gene>
    <name evidence="1" type="ORF">KME25_02540</name>
</gene>
<name>A0A951U826_9CYAN</name>
<dbReference type="Proteomes" id="UP000753908">
    <property type="component" value="Unassembled WGS sequence"/>
</dbReference>
<organism evidence="1 2">
    <name type="scientific">Symplocastrum torsivum CPER-KK1</name>
    <dbReference type="NCBI Taxonomy" id="450513"/>
    <lineage>
        <taxon>Bacteria</taxon>
        <taxon>Bacillati</taxon>
        <taxon>Cyanobacteriota</taxon>
        <taxon>Cyanophyceae</taxon>
        <taxon>Oscillatoriophycideae</taxon>
        <taxon>Oscillatoriales</taxon>
        <taxon>Microcoleaceae</taxon>
        <taxon>Symplocastrum</taxon>
    </lineage>
</organism>
<dbReference type="EMBL" id="JAHHIF010000003">
    <property type="protein sequence ID" value="MBW4543315.1"/>
    <property type="molecule type" value="Genomic_DNA"/>
</dbReference>
<comment type="caution">
    <text evidence="1">The sequence shown here is derived from an EMBL/GenBank/DDBJ whole genome shotgun (WGS) entry which is preliminary data.</text>
</comment>
<accession>A0A951U826</accession>
<dbReference type="InterPro" id="IPR008775">
    <property type="entry name" value="Phytyl_CoA_dOase-like"/>
</dbReference>
<reference evidence="1" key="2">
    <citation type="journal article" date="2022" name="Microbiol. Resour. Announc.">
        <title>Metagenome Sequencing to Explore Phylogenomics of Terrestrial Cyanobacteria.</title>
        <authorList>
            <person name="Ward R.D."/>
            <person name="Stajich J.E."/>
            <person name="Johansen J.R."/>
            <person name="Huntemann M."/>
            <person name="Clum A."/>
            <person name="Foster B."/>
            <person name="Foster B."/>
            <person name="Roux S."/>
            <person name="Palaniappan K."/>
            <person name="Varghese N."/>
            <person name="Mukherjee S."/>
            <person name="Reddy T.B.K."/>
            <person name="Daum C."/>
            <person name="Copeland A."/>
            <person name="Chen I.A."/>
            <person name="Ivanova N.N."/>
            <person name="Kyrpides N.C."/>
            <person name="Shapiro N."/>
            <person name="Eloe-Fadrosh E.A."/>
            <person name="Pietrasiak N."/>
        </authorList>
    </citation>
    <scope>NUCLEOTIDE SEQUENCE</scope>
    <source>
        <strain evidence="1">CPER-KK1</strain>
    </source>
</reference>
<evidence type="ECO:0000313" key="2">
    <source>
        <dbReference type="Proteomes" id="UP000753908"/>
    </source>
</evidence>
<evidence type="ECO:0000313" key="1">
    <source>
        <dbReference type="EMBL" id="MBW4543315.1"/>
    </source>
</evidence>
<reference evidence="1" key="1">
    <citation type="submission" date="2021-05" db="EMBL/GenBank/DDBJ databases">
        <authorList>
            <person name="Pietrasiak N."/>
            <person name="Ward R."/>
            <person name="Stajich J.E."/>
            <person name="Kurbessoian T."/>
        </authorList>
    </citation>
    <scope>NUCLEOTIDE SEQUENCE</scope>
    <source>
        <strain evidence="1">CPER-KK1</strain>
    </source>
</reference>
<dbReference type="SUPFAM" id="SSF51197">
    <property type="entry name" value="Clavaminate synthase-like"/>
    <property type="match status" value="1"/>
</dbReference>
<proteinExistence type="predicted"/>
<protein>
    <submittedName>
        <fullName evidence="1">Phytanoyl-CoA dioxygenase family protein</fullName>
    </submittedName>
</protein>
<dbReference type="AlphaFoldDB" id="A0A951U826"/>
<keyword evidence="1" id="KW-0223">Dioxygenase</keyword>
<sequence>MTTVVQTYPNLLSKLSDYCKKNYQCLVEKPGLFWLRKIGRFELIRNAISLLFQRTENTYQLSQEQPTVFQNVDVDAVVSGIKTDSYGIGVNLPPSVVKEIRDFADSTLCFANRDSKLGFYYPEKEKAQAELGQQIRLGSYLHNLKKCEVVKRLETDPTLLAIAAKFLGAPPVHMATELWWSFPVEATFNDQLKAAQVYHYDLDDYRFIKFFFYLTDVDLSAGPHILIRGTHKNKKFFHQLLGMRCASKDDQEIVSCYGADKVVAICGEAGLGFAEDSTCFHKGTLPTSKERLLLQIEYSINSYGAIRALD</sequence>
<keyword evidence="1" id="KW-0560">Oxidoreductase</keyword>
<dbReference type="Gene3D" id="2.60.120.620">
    <property type="entry name" value="q2cbj1_9rhob like domain"/>
    <property type="match status" value="1"/>
</dbReference>
<dbReference type="Pfam" id="PF05721">
    <property type="entry name" value="PhyH"/>
    <property type="match status" value="1"/>
</dbReference>
<dbReference type="GO" id="GO:0016706">
    <property type="term" value="F:2-oxoglutarate-dependent dioxygenase activity"/>
    <property type="evidence" value="ECO:0007669"/>
    <property type="project" value="UniProtKB-ARBA"/>
</dbReference>